<dbReference type="EMBL" id="SDPM01000009">
    <property type="protein sequence ID" value="RXZ85510.1"/>
    <property type="molecule type" value="Genomic_DNA"/>
</dbReference>
<dbReference type="AlphaFoldDB" id="A0A4Q2M8U7"/>
<reference evidence="1 4" key="2">
    <citation type="submission" date="2020-07" db="EMBL/GenBank/DDBJ databases">
        <title>Sequencing the genomes of 1000 actinobacteria strains.</title>
        <authorList>
            <person name="Klenk H.-P."/>
        </authorList>
    </citation>
    <scope>NUCLEOTIDE SEQUENCE [LARGE SCALE GENOMIC DNA]</scope>
    <source>
        <strain evidence="1 4">DSM 23870</strain>
    </source>
</reference>
<dbReference type="RefSeq" id="WP_129176616.1">
    <property type="nucleotide sequence ID" value="NZ_JACCBI010000001.1"/>
</dbReference>
<reference evidence="2 3" key="1">
    <citation type="submission" date="2019-01" db="EMBL/GenBank/DDBJ databases">
        <title>Agromyces.</title>
        <authorList>
            <person name="Li J."/>
        </authorList>
    </citation>
    <scope>NUCLEOTIDE SEQUENCE [LARGE SCALE GENOMIC DNA]</scope>
    <source>
        <strain evidence="2 3">DSM 23870</strain>
    </source>
</reference>
<dbReference type="Pfam" id="PF13424">
    <property type="entry name" value="TPR_12"/>
    <property type="match status" value="1"/>
</dbReference>
<dbReference type="Gene3D" id="1.25.40.10">
    <property type="entry name" value="Tetratricopeptide repeat domain"/>
    <property type="match status" value="1"/>
</dbReference>
<organism evidence="2 3">
    <name type="scientific">Agromyces atrinae</name>
    <dbReference type="NCBI Taxonomy" id="592376"/>
    <lineage>
        <taxon>Bacteria</taxon>
        <taxon>Bacillati</taxon>
        <taxon>Actinomycetota</taxon>
        <taxon>Actinomycetes</taxon>
        <taxon>Micrococcales</taxon>
        <taxon>Microbacteriaceae</taxon>
        <taxon>Agromyces</taxon>
    </lineage>
</organism>
<dbReference type="SUPFAM" id="SSF48452">
    <property type="entry name" value="TPR-like"/>
    <property type="match status" value="1"/>
</dbReference>
<protein>
    <submittedName>
        <fullName evidence="1">Tetratricopeptide (TPR) repeat protein</fullName>
    </submittedName>
    <submittedName>
        <fullName evidence="2">Tetratricopeptide repeat protein</fullName>
    </submittedName>
</protein>
<gene>
    <name evidence="1" type="ORF">BJ972_000234</name>
    <name evidence="2" type="ORF">ESP50_15020</name>
</gene>
<name>A0A4Q2M8U7_9MICO</name>
<accession>A0A4Q2M8U7</accession>
<sequence length="250" mass="27187">MDDDLRPIDQKLLDALWDFSDATASENRFTGALAVVSDDAARAILVTQLARAVGAQDERSDEAFALLDSLDSSGSPSIAARVLLERGRLTAYTGQVDEAVPLLTNAVREAAAAGETFLVLDALHLLAVVDEGHEEEWAGEGFALLDGLTDTRLLRWGVAVNNNLAWTFMNREQPAEALTYFEAARDVAERHGTTEQKRVARWAIARCLRELGRTDEALAIQNDLARLDPADPYVIEELEVLTGVSPAASE</sequence>
<dbReference type="Proteomes" id="UP000581087">
    <property type="component" value="Unassembled WGS sequence"/>
</dbReference>
<proteinExistence type="predicted"/>
<dbReference type="InterPro" id="IPR011990">
    <property type="entry name" value="TPR-like_helical_dom_sf"/>
</dbReference>
<dbReference type="EMBL" id="JACCBI010000001">
    <property type="protein sequence ID" value="NYD65715.1"/>
    <property type="molecule type" value="Genomic_DNA"/>
</dbReference>
<dbReference type="Proteomes" id="UP000292686">
    <property type="component" value="Unassembled WGS sequence"/>
</dbReference>
<evidence type="ECO:0000313" key="4">
    <source>
        <dbReference type="Proteomes" id="UP000581087"/>
    </source>
</evidence>
<evidence type="ECO:0000313" key="3">
    <source>
        <dbReference type="Proteomes" id="UP000292686"/>
    </source>
</evidence>
<comment type="caution">
    <text evidence="2">The sequence shown here is derived from an EMBL/GenBank/DDBJ whole genome shotgun (WGS) entry which is preliminary data.</text>
</comment>
<evidence type="ECO:0000313" key="2">
    <source>
        <dbReference type="EMBL" id="RXZ85510.1"/>
    </source>
</evidence>
<keyword evidence="3" id="KW-1185">Reference proteome</keyword>
<dbReference type="OrthoDB" id="3777470at2"/>
<evidence type="ECO:0000313" key="1">
    <source>
        <dbReference type="EMBL" id="NYD65715.1"/>
    </source>
</evidence>